<evidence type="ECO:0000313" key="2">
    <source>
        <dbReference type="EMBL" id="CAA9473343.1"/>
    </source>
</evidence>
<reference evidence="2" key="1">
    <citation type="submission" date="2020-02" db="EMBL/GenBank/DDBJ databases">
        <authorList>
            <person name="Meier V. D."/>
        </authorList>
    </citation>
    <scope>NUCLEOTIDE SEQUENCE</scope>
    <source>
        <strain evidence="2">AVDCRST_MAG05</strain>
    </source>
</reference>
<feature type="compositionally biased region" description="Basic residues" evidence="1">
    <location>
        <begin position="48"/>
        <end position="57"/>
    </location>
</feature>
<feature type="non-terminal residue" evidence="2">
    <location>
        <position position="1"/>
    </location>
</feature>
<proteinExistence type="predicted"/>
<name>A0A6J4RN40_9ACTN</name>
<feature type="non-terminal residue" evidence="2">
    <location>
        <position position="57"/>
    </location>
</feature>
<dbReference type="EMBL" id="CADCVM010000084">
    <property type="protein sequence ID" value="CAA9473343.1"/>
    <property type="molecule type" value="Genomic_DNA"/>
</dbReference>
<organism evidence="2">
    <name type="scientific">uncultured Rubrobacteraceae bacterium</name>
    <dbReference type="NCBI Taxonomy" id="349277"/>
    <lineage>
        <taxon>Bacteria</taxon>
        <taxon>Bacillati</taxon>
        <taxon>Actinomycetota</taxon>
        <taxon>Rubrobacteria</taxon>
        <taxon>Rubrobacterales</taxon>
        <taxon>Rubrobacteraceae</taxon>
        <taxon>environmental samples</taxon>
    </lineage>
</organism>
<feature type="region of interest" description="Disordered" evidence="1">
    <location>
        <begin position="1"/>
        <end position="57"/>
    </location>
</feature>
<gene>
    <name evidence="2" type="ORF">AVDCRST_MAG05-728</name>
</gene>
<accession>A0A6J4RN40</accession>
<evidence type="ECO:0000256" key="1">
    <source>
        <dbReference type="SAM" id="MobiDB-lite"/>
    </source>
</evidence>
<sequence>GDGGRPGRSIGRPLRSSRPPLGRTSLRPCRWPVDESRRLRGGPGGARLVRRPGKFCI</sequence>
<dbReference type="AlphaFoldDB" id="A0A6J4RN40"/>
<feature type="compositionally biased region" description="Low complexity" evidence="1">
    <location>
        <begin position="7"/>
        <end position="28"/>
    </location>
</feature>
<protein>
    <submittedName>
        <fullName evidence="2">Uncharacterized protein</fullName>
    </submittedName>
</protein>